<dbReference type="SUPFAM" id="SSF82649">
    <property type="entry name" value="SufE/NifU"/>
    <property type="match status" value="1"/>
</dbReference>
<feature type="domain" description="NIF system FeS cluster assembly NifU N-terminal" evidence="1">
    <location>
        <begin position="20"/>
        <end position="118"/>
    </location>
</feature>
<dbReference type="AlphaFoldDB" id="A0A7C4AG37"/>
<evidence type="ECO:0000259" key="1">
    <source>
        <dbReference type="Pfam" id="PF01592"/>
    </source>
</evidence>
<proteinExistence type="predicted"/>
<sequence>MDTVHGNSCSSELRLLDTYNAEGHHSCTTCKKTIHIQLLINDDEVIVDAGGMAEGCGYSKACLTTLVNMVKGMSIYDAYPLTNEDLCAQLSTVKAKYDCDVFTVGALKIALRDWEKKHAA</sequence>
<evidence type="ECO:0000313" key="2">
    <source>
        <dbReference type="EMBL" id="HGG91414.1"/>
    </source>
</evidence>
<name>A0A7C4AG37_9BACT</name>
<dbReference type="InterPro" id="IPR002871">
    <property type="entry name" value="NIF_FeS_clus_asmbl_NifU_N"/>
</dbReference>
<dbReference type="EMBL" id="DSRP01000033">
    <property type="protein sequence ID" value="HGG91414.1"/>
    <property type="molecule type" value="Genomic_DNA"/>
</dbReference>
<dbReference type="Gene3D" id="3.90.1010.10">
    <property type="match status" value="1"/>
</dbReference>
<accession>A0A7C4AG37</accession>
<dbReference type="GO" id="GO:0005506">
    <property type="term" value="F:iron ion binding"/>
    <property type="evidence" value="ECO:0007669"/>
    <property type="project" value="InterPro"/>
</dbReference>
<organism evidence="2">
    <name type="scientific">Fundidesulfovibrio putealis</name>
    <dbReference type="NCBI Taxonomy" id="270496"/>
    <lineage>
        <taxon>Bacteria</taxon>
        <taxon>Pseudomonadati</taxon>
        <taxon>Thermodesulfobacteriota</taxon>
        <taxon>Desulfovibrionia</taxon>
        <taxon>Desulfovibrionales</taxon>
        <taxon>Desulfovibrionaceae</taxon>
        <taxon>Fundidesulfovibrio</taxon>
    </lineage>
</organism>
<comment type="caution">
    <text evidence="2">The sequence shown here is derived from an EMBL/GenBank/DDBJ whole genome shotgun (WGS) entry which is preliminary data.</text>
</comment>
<dbReference type="GO" id="GO:0051536">
    <property type="term" value="F:iron-sulfur cluster binding"/>
    <property type="evidence" value="ECO:0007669"/>
    <property type="project" value="InterPro"/>
</dbReference>
<dbReference type="Pfam" id="PF01592">
    <property type="entry name" value="NifU_N"/>
    <property type="match status" value="1"/>
</dbReference>
<protein>
    <recommendedName>
        <fullName evidence="1">NIF system FeS cluster assembly NifU N-terminal domain-containing protein</fullName>
    </recommendedName>
</protein>
<gene>
    <name evidence="2" type="ORF">ENR59_00490</name>
</gene>
<dbReference type="GO" id="GO:0016226">
    <property type="term" value="P:iron-sulfur cluster assembly"/>
    <property type="evidence" value="ECO:0007669"/>
    <property type="project" value="InterPro"/>
</dbReference>
<reference evidence="2" key="1">
    <citation type="journal article" date="2020" name="mSystems">
        <title>Genome- and Community-Level Interaction Insights into Carbon Utilization and Element Cycling Functions of Hydrothermarchaeota in Hydrothermal Sediment.</title>
        <authorList>
            <person name="Zhou Z."/>
            <person name="Liu Y."/>
            <person name="Xu W."/>
            <person name="Pan J."/>
            <person name="Luo Z.H."/>
            <person name="Li M."/>
        </authorList>
    </citation>
    <scope>NUCLEOTIDE SEQUENCE [LARGE SCALE GENOMIC DNA]</scope>
    <source>
        <strain evidence="2">SpSt-413</strain>
    </source>
</reference>